<keyword evidence="3" id="KW-1185">Reference proteome</keyword>
<dbReference type="Proteomes" id="UP000199103">
    <property type="component" value="Chromosome I"/>
</dbReference>
<dbReference type="STRING" id="630515.SAMN04489812_4331"/>
<dbReference type="Gene3D" id="1.10.10.10">
    <property type="entry name" value="Winged helix-like DNA-binding domain superfamily/Winged helix DNA-binding domain"/>
    <property type="match status" value="1"/>
</dbReference>
<feature type="domain" description="HTH arsR-type" evidence="1">
    <location>
        <begin position="29"/>
        <end position="101"/>
    </location>
</feature>
<evidence type="ECO:0000259" key="1">
    <source>
        <dbReference type="SMART" id="SM00418"/>
    </source>
</evidence>
<dbReference type="InterPro" id="IPR001845">
    <property type="entry name" value="HTH_ArsR_DNA-bd_dom"/>
</dbReference>
<sequence length="198" mass="21912">MTVNVPDSGPSDQVPDYELADRLELTTADQVRAIGDELRTTILGLLHERAATVTELATAVRRPKSTVAHHVGVLADAGLLRVVRTRRVRAIEERYYGRTARMFYIGLGRRVGGPDQPADINDFEAAATESSAAYRGGQLRSLTRHVRIPQERAAEFWTRVADLVSDFERLPRSGDVGYGLTVGLYPIPDYPVLPDKKD</sequence>
<dbReference type="InterPro" id="IPR011991">
    <property type="entry name" value="ArsR-like_HTH"/>
</dbReference>
<organism evidence="2 3">
    <name type="scientific">Microlunatus soli</name>
    <dbReference type="NCBI Taxonomy" id="630515"/>
    <lineage>
        <taxon>Bacteria</taxon>
        <taxon>Bacillati</taxon>
        <taxon>Actinomycetota</taxon>
        <taxon>Actinomycetes</taxon>
        <taxon>Propionibacteriales</taxon>
        <taxon>Propionibacteriaceae</taxon>
        <taxon>Microlunatus</taxon>
    </lineage>
</organism>
<dbReference type="SMART" id="SM00418">
    <property type="entry name" value="HTH_ARSR"/>
    <property type="match status" value="1"/>
</dbReference>
<dbReference type="RefSeq" id="WP_091527457.1">
    <property type="nucleotide sequence ID" value="NZ_LT629772.1"/>
</dbReference>
<dbReference type="GO" id="GO:0003700">
    <property type="term" value="F:DNA-binding transcription factor activity"/>
    <property type="evidence" value="ECO:0007669"/>
    <property type="project" value="InterPro"/>
</dbReference>
<dbReference type="OrthoDB" id="7945987at2"/>
<dbReference type="InterPro" id="IPR036390">
    <property type="entry name" value="WH_DNA-bd_sf"/>
</dbReference>
<evidence type="ECO:0000313" key="3">
    <source>
        <dbReference type="Proteomes" id="UP000199103"/>
    </source>
</evidence>
<dbReference type="InterPro" id="IPR036388">
    <property type="entry name" value="WH-like_DNA-bd_sf"/>
</dbReference>
<protein>
    <submittedName>
        <fullName evidence="2">Helix-turn-helix domain-containing protein</fullName>
    </submittedName>
</protein>
<accession>A0A1H1Y076</accession>
<dbReference type="AlphaFoldDB" id="A0A1H1Y076"/>
<dbReference type="SUPFAM" id="SSF46785">
    <property type="entry name" value="Winged helix' DNA-binding domain"/>
    <property type="match status" value="1"/>
</dbReference>
<name>A0A1H1Y076_9ACTN</name>
<dbReference type="Pfam" id="PF12840">
    <property type="entry name" value="HTH_20"/>
    <property type="match status" value="1"/>
</dbReference>
<dbReference type="CDD" id="cd00090">
    <property type="entry name" value="HTH_ARSR"/>
    <property type="match status" value="1"/>
</dbReference>
<evidence type="ECO:0000313" key="2">
    <source>
        <dbReference type="EMBL" id="SDT14888.1"/>
    </source>
</evidence>
<gene>
    <name evidence="2" type="ORF">SAMN04489812_4331</name>
</gene>
<proteinExistence type="predicted"/>
<reference evidence="2 3" key="1">
    <citation type="submission" date="2016-10" db="EMBL/GenBank/DDBJ databases">
        <authorList>
            <person name="de Groot N.N."/>
        </authorList>
    </citation>
    <scope>NUCLEOTIDE SEQUENCE [LARGE SCALE GENOMIC DNA]</scope>
    <source>
        <strain evidence="2 3">DSM 21800</strain>
    </source>
</reference>
<dbReference type="EMBL" id="LT629772">
    <property type="protein sequence ID" value="SDT14888.1"/>
    <property type="molecule type" value="Genomic_DNA"/>
</dbReference>